<accession>A0A7M3MBM6</accession>
<dbReference type="EMBL" id="QMIE01000019">
    <property type="protein sequence ID" value="TVM15037.1"/>
    <property type="molecule type" value="Genomic_DNA"/>
</dbReference>
<dbReference type="GO" id="GO:0006508">
    <property type="term" value="P:proteolysis"/>
    <property type="evidence" value="ECO:0007669"/>
    <property type="project" value="UniProtKB-KW"/>
</dbReference>
<evidence type="ECO:0000256" key="2">
    <source>
        <dbReference type="ARBA" id="ARBA00022670"/>
    </source>
</evidence>
<protein>
    <submittedName>
        <fullName evidence="4">Serine protease</fullName>
    </submittedName>
</protein>
<dbReference type="Proteomes" id="UP000448292">
    <property type="component" value="Unassembled WGS sequence"/>
</dbReference>
<evidence type="ECO:0000313" key="4">
    <source>
        <dbReference type="EMBL" id="TVM15037.1"/>
    </source>
</evidence>
<dbReference type="InterPro" id="IPR043504">
    <property type="entry name" value="Peptidase_S1_PA_chymotrypsin"/>
</dbReference>
<evidence type="ECO:0000256" key="1">
    <source>
        <dbReference type="ARBA" id="ARBA00010541"/>
    </source>
</evidence>
<dbReference type="AlphaFoldDB" id="A0A7M3MBM6"/>
<evidence type="ECO:0000256" key="3">
    <source>
        <dbReference type="ARBA" id="ARBA00022801"/>
    </source>
</evidence>
<dbReference type="RefSeq" id="WP_144304277.1">
    <property type="nucleotide sequence ID" value="NZ_QMIE01000019.1"/>
</dbReference>
<dbReference type="InterPro" id="IPR051201">
    <property type="entry name" value="Chloro_Bact_Ser_Proteases"/>
</dbReference>
<keyword evidence="2 4" id="KW-0645">Protease</keyword>
<keyword evidence="5" id="KW-1185">Reference proteome</keyword>
<comment type="similarity">
    <text evidence="1">Belongs to the peptidase S1C family.</text>
</comment>
<dbReference type="InterPro" id="IPR009003">
    <property type="entry name" value="Peptidase_S1_PA"/>
</dbReference>
<organism evidence="4 5">
    <name type="scientific">Oceanidesulfovibrio indonesiensis</name>
    <dbReference type="NCBI Taxonomy" id="54767"/>
    <lineage>
        <taxon>Bacteria</taxon>
        <taxon>Pseudomonadati</taxon>
        <taxon>Thermodesulfobacteriota</taxon>
        <taxon>Desulfovibrionia</taxon>
        <taxon>Desulfovibrionales</taxon>
        <taxon>Desulfovibrionaceae</taxon>
        <taxon>Oceanidesulfovibrio</taxon>
    </lineage>
</organism>
<sequence>MLQDVYLRYRGGCMKLFCLVEGELTFMGTAFLAHQDGYLLTVAHILYKTEPLMVTSADFSEEFTPGLVNTLTAMPVNVVAMDKEHDLALLKFDESLELNLPDHVMGRPDEAPVGSTAACIGFPYGFYNVFNQAIQGFVLSAKIISRNETRLLLFDATVQEGMRGGPLVNASDGRIIGVVAGRFDPEEAGPGNFRQEPTAALSLSYAISSEYAVALLESQGVEVI</sequence>
<proteinExistence type="inferred from homology"/>
<evidence type="ECO:0000313" key="5">
    <source>
        <dbReference type="Proteomes" id="UP000448292"/>
    </source>
</evidence>
<dbReference type="OrthoDB" id="5449947at2"/>
<dbReference type="SUPFAM" id="SSF50494">
    <property type="entry name" value="Trypsin-like serine proteases"/>
    <property type="match status" value="1"/>
</dbReference>
<dbReference type="PANTHER" id="PTHR43343:SF3">
    <property type="entry name" value="PROTEASE DO-LIKE 8, CHLOROPLASTIC"/>
    <property type="match status" value="1"/>
</dbReference>
<keyword evidence="3" id="KW-0378">Hydrolase</keyword>
<dbReference type="PANTHER" id="PTHR43343">
    <property type="entry name" value="PEPTIDASE S12"/>
    <property type="match status" value="1"/>
</dbReference>
<comment type="caution">
    <text evidence="4">The sequence shown here is derived from an EMBL/GenBank/DDBJ whole genome shotgun (WGS) entry which is preliminary data.</text>
</comment>
<dbReference type="Gene3D" id="2.40.10.10">
    <property type="entry name" value="Trypsin-like serine proteases"/>
    <property type="match status" value="2"/>
</dbReference>
<dbReference type="Pfam" id="PF13365">
    <property type="entry name" value="Trypsin_2"/>
    <property type="match status" value="1"/>
</dbReference>
<dbReference type="GO" id="GO:0008233">
    <property type="term" value="F:peptidase activity"/>
    <property type="evidence" value="ECO:0007669"/>
    <property type="project" value="UniProtKB-KW"/>
</dbReference>
<name>A0A7M3MBM6_9BACT</name>
<reference evidence="4 5" key="1">
    <citation type="submission" date="2018-06" db="EMBL/GenBank/DDBJ databases">
        <title>Complete genome of Desulfovibrio indonesiensis P37SLT.</title>
        <authorList>
            <person name="Crispim J.S."/>
            <person name="Vidigal P.M.P."/>
            <person name="Silva L.C.F."/>
            <person name="Laguardia C.N."/>
            <person name="Araujo L.C."/>
            <person name="Dias R.S."/>
            <person name="Sousa M.P."/>
            <person name="Paula S.O."/>
            <person name="Silva C."/>
        </authorList>
    </citation>
    <scope>NUCLEOTIDE SEQUENCE [LARGE SCALE GENOMIC DNA]</scope>
    <source>
        <strain evidence="4 5">P37SLT</strain>
    </source>
</reference>
<gene>
    <name evidence="4" type="ORF">DPQ33_16240</name>
</gene>